<dbReference type="SUPFAM" id="SSF52540">
    <property type="entry name" value="P-loop containing nucleoside triphosphate hydrolases"/>
    <property type="match status" value="1"/>
</dbReference>
<gene>
    <name evidence="1" type="ORF">LGQ03_13345</name>
</gene>
<dbReference type="Proteomes" id="UP001138961">
    <property type="component" value="Unassembled WGS sequence"/>
</dbReference>
<dbReference type="RefSeq" id="WP_226748803.1">
    <property type="nucleotide sequence ID" value="NZ_JAJATZ010000006.1"/>
</dbReference>
<name>A0ABS8BWV5_9RHOB</name>
<organism evidence="1 2">
    <name type="scientific">Loktanella gaetbuli</name>
    <dbReference type="NCBI Taxonomy" id="2881335"/>
    <lineage>
        <taxon>Bacteria</taxon>
        <taxon>Pseudomonadati</taxon>
        <taxon>Pseudomonadota</taxon>
        <taxon>Alphaproteobacteria</taxon>
        <taxon>Rhodobacterales</taxon>
        <taxon>Roseobacteraceae</taxon>
        <taxon>Loktanella</taxon>
    </lineage>
</organism>
<dbReference type="InterPro" id="IPR027417">
    <property type="entry name" value="P-loop_NTPase"/>
</dbReference>
<keyword evidence="2" id="KW-1185">Reference proteome</keyword>
<evidence type="ECO:0000313" key="1">
    <source>
        <dbReference type="EMBL" id="MCB5200230.1"/>
    </source>
</evidence>
<evidence type="ECO:0008006" key="3">
    <source>
        <dbReference type="Google" id="ProtNLM"/>
    </source>
</evidence>
<evidence type="ECO:0000313" key="2">
    <source>
        <dbReference type="Proteomes" id="UP001138961"/>
    </source>
</evidence>
<reference evidence="1" key="1">
    <citation type="submission" date="2021-10" db="EMBL/GenBank/DDBJ databases">
        <title>Loktanella gaetbuli sp. nov., isolated from a tidal flat.</title>
        <authorList>
            <person name="Park S."/>
            <person name="Yoon J.-H."/>
        </authorList>
    </citation>
    <scope>NUCLEOTIDE SEQUENCE</scope>
    <source>
        <strain evidence="1">TSTF-M6</strain>
    </source>
</reference>
<accession>A0ABS8BWV5</accession>
<dbReference type="EMBL" id="JAJATZ010000006">
    <property type="protein sequence ID" value="MCB5200230.1"/>
    <property type="molecule type" value="Genomic_DNA"/>
</dbReference>
<protein>
    <recommendedName>
        <fullName evidence="3">AAA+ ATPase domain-containing protein</fullName>
    </recommendedName>
</protein>
<comment type="caution">
    <text evidence="1">The sequence shown here is derived from an EMBL/GenBank/DDBJ whole genome shotgun (WGS) entry which is preliminary data.</text>
</comment>
<proteinExistence type="predicted"/>
<sequence>MAKKPVAQKQKLLATGGGNATASGVSFQASVAAYFASHGLAEVPLDARLGLGAAKPIGFRFETEAPVDDVLISLDTGGWAFIQAKNSLTNSAALTSELGKTCDEFVRLWEAATTKSGSRGWDRPLAAGIDVMVIAVGPTTSGTIKNHLARALDNVRDGSSATLSQDQANALDSFRKLMAKALAARGGAIAGVDTNAILKFVHILDFDFGGPHRTTAETVLANALTNRLSAPASIAVLEKECERRMAARNGISLAGLRSELARDGVPISAPPDYRSDIAALMERTSRVAGALRDFERTQVSGTDITISRTCTAACVTAAKEESLVVVGDPGAGKSAVVNETARQLGAEGSDVVLLAVDRLQVESVEGLSAALGISHPFADVLANWPGSGPAYLILDALDACRFGRSEALFRNVMQEVLELDEGRWRIVASIRTFDLIVGQEFGRLFRGVPPSPEFTDMRFQAVRHIRVPEWSDTEFEELLTKIPPLRVAIDNGGPKLAELARVPFNTRLLADLVAAGVVPEQLRNLGSQVQLLEMYWNERVRSLGLPAEQCLGNTVKAMIDRGRMEATRIAAGAGTGNALDQLLQRGVLISVNGDREVAFRHHILFDYVASRTVIDLDAVAKTDELLKQSGASLLLAPALSFALQHLWETSGPGRDRFWQAIAKLAGDAAADPIARSVAARVGCDLPLEADDTAGFVRMMARPTESETAFCAFRHIVGALSVRLEDEVGVPPAPWCSIAESAVPFVAEIAWPLRTLIHNLIDRVADPDLRRQVGVAARAVMVYAFDARGGEMLMPLAIGFVAKTFGTDPAASRQLVERLLEPGRMKEHAANDMHWLANDVGDIAAHDTDLVVQIYDRVFAHTIEEDAPTNLGNSKILALTSNRRQDFKMSQWALKEAFPAFAEKHPLAAAEVATMVSRSHIRNEHELSQPVETLTMTIGNQVGRIIQDYSYIWAAKHQAEHSDDPVQVIDGFIEMLKSASDTDATSIADRLIAENEHGWLWNRLLMVANERGGALGAKLWPWAAQIELLRSADTMKPAIDLLSSQYSQRSSVERQEVEEKVRAATFPASNKPTDAALYFRRKVFSAIGRDALKTQAAKDVVDEAIATGKVVTNDEGHSFYDPGFIEREEHGWLSAKGVDVAVEPNASILAAVTVCENIVSKEAPDTEVRLTAVRTLRDRLISGSAAAHSLVAAHGWEKVAWTMEQMTRDWAVVSGLTVSQRTEIEDLLKSMNPALASLSTQYEDMVIRARENTAGAIMNIVRSAPEVAACYVDEIRAFAADKSPDVRDEISRRIGFLWNADKTLLWDLADGLTERETNPRVLVQLVNFLIRASNAEPDRIGALTQKIMQRDNIEKSEGRDLLHEGIGTLIFHLWTRHAQNEARETIDRWLADRIKFKAELQHGAFSIREGLVVGYDNDNGLDQETRTRCQELAFEIINQSGHGLEEFIALNHADQSDARSAEAAGDAALLDKMSDQFFFAVGAPEIRKGEEPRALGEFNYRKRYLADNERTFRRVGDAGTPKTIHYMLQLLDFLAPGDPTMVFDLTSHALLQAGKLHGYQFESLGADRFVKMIGRTIADHRELFDDPARRLALVEVLEVFVDAGWPAARRLLYRLPEALR</sequence>